<dbReference type="InterPro" id="IPR002182">
    <property type="entry name" value="NB-ARC"/>
</dbReference>
<evidence type="ECO:0000313" key="7">
    <source>
        <dbReference type="RefSeq" id="XP_022734516.1"/>
    </source>
</evidence>
<evidence type="ECO:0000256" key="2">
    <source>
        <dbReference type="ARBA" id="ARBA00022737"/>
    </source>
</evidence>
<dbReference type="InterPro" id="IPR003591">
    <property type="entry name" value="Leu-rich_rpt_typical-subtyp"/>
</dbReference>
<feature type="domain" description="TIR" evidence="5">
    <location>
        <begin position="16"/>
        <end position="192"/>
    </location>
</feature>
<dbReference type="KEGG" id="dzi:111288033"/>
<dbReference type="InterPro" id="IPR042197">
    <property type="entry name" value="Apaf_helical"/>
</dbReference>
<sequence length="1391" mass="157855">MVNDGAVSTTPASLRLRWDVFLSFRGEDTRHGITQKLYSSLVEKGVRVFRDDDGLNRGDEISPRLLEAIEDSAASVVILSQNYASSHWCLEELARICQLRRLILPVFYGVDPSHVRRQRGPFEEAFCSHENRFGKDVVMKWRIAMEKVGGTAGFVFTNKRLLGIKVFTCKFSLNCDEKQLIRGVLRDVLREVNNTPVKVASHAVGLDTRVTELINLLDVKSKGIRVLGLHGMGGIGKTTLAKAIYNKIFGHFELRSFISNVKELSKQEDGLVFLQHKLIGDLSNHVVLSANDVNANASTIRKIIHEKKVLIVLDDVDEENQLKALGARVKWQNDGSIRIIVTTRNKGVLTEQYVNQFYEVRELHFDQAQELFSYHALRREKPTEEFLELSKQIISLTGNLPLALEVFGSFLLDKRRVIEWEDALKKLRHVRPNELQDVLKISFDGLDRENQCIFLDIACLFVNLRMNRKDIIEVLKGCDFKAETAIRALEEKSLIKFFEDDGVWMHDQLRDMGRQIVQDENFLDPGMRSRLWDRNEIMTVLKNHKGTRSIEGIVMDIINRKGKEVVIRTKPFESMVNLRLLQINHVKVEGKFKFLPHELKWLQWQGCALKTLPSDFCPQKLAVLDLSDSKNIERVWSSYSNKLAENLMVLNLHGCSNLASLPDLSGHKKLQKIVLRNCVKLINIHKSVGSLKSLLHLDMTGCSNLVEFPSDVLGMKNLQTLVLSDCSKLKELPEGIGSMKSLKELYVDKTGIEKLPVSIYRLQELEKLSLSGCMRIKQLPRCVGKLVSLKELYLNQSALENLPDSIGSLENLEILSLIHCESLTAIPDTVGNLKLLKDLLIKGSAITELPNSFGSLSYLKGLFVGGKLLSKLSDTIQGLASLVELDMDGISIRDLPNEIDALKSLQKLVMRNCTSLESLPQSLGSLFNLTYLNIFNANIAELPESIGMLENLIVLRLNKCKRLCKLPSSIGNLKSLHHLFMEETAVTELPESFGMLSRLMVLKMAKKEKSESFVLLPTSFSNLSSLEELDARAWRISGEIPDDFEKLSALEILQLDSNDFSKLPSSLRGLSLLKKLRLPQCEKLESLPPLPSSLEELNLANCLSLETISDLSNLKSLETLNLTNCEKLVDVPGLEYLKSLRRLYMSNCIKCSASAKKRLSKVYLRRLTNLSMPGSKIPNWFSQDVVTFSSHKNLDLKEVIIAVVVSLNHHIPDELRYQIPAVVDIEAQIFKGDTDRAIHATTLDLLGVPKTNEDHVHLCRYPANRPLVSMLNDGFKIQVTKRNPPYVKGVELKKAGIYLVFENDDDYEGDEESLDESQQSVSERLAKFFSSLEQDDGVHQSSYEMEERMEELQVQIKEEKCRPSSRNYFVFAFTFLLLLLSWLFLRWWWLW</sequence>
<accession>A0A6P5Y3B8</accession>
<dbReference type="PROSITE" id="PS50104">
    <property type="entry name" value="TIR"/>
    <property type="match status" value="1"/>
</dbReference>
<dbReference type="RefSeq" id="XP_022734516.1">
    <property type="nucleotide sequence ID" value="XM_022878781.1"/>
</dbReference>
<dbReference type="InterPro" id="IPR044974">
    <property type="entry name" value="Disease_R_plants"/>
</dbReference>
<keyword evidence="6" id="KW-1185">Reference proteome</keyword>
<dbReference type="GO" id="GO:0043531">
    <property type="term" value="F:ADP binding"/>
    <property type="evidence" value="ECO:0007669"/>
    <property type="project" value="InterPro"/>
</dbReference>
<dbReference type="GO" id="GO:0006952">
    <property type="term" value="P:defense response"/>
    <property type="evidence" value="ECO:0007669"/>
    <property type="project" value="UniProtKB-KW"/>
</dbReference>
<dbReference type="Pfam" id="PF23598">
    <property type="entry name" value="LRR_14"/>
    <property type="match status" value="1"/>
</dbReference>
<keyword evidence="2" id="KW-0677">Repeat</keyword>
<keyword evidence="1" id="KW-0433">Leucine-rich repeat</keyword>
<keyword evidence="4" id="KW-0472">Membrane</keyword>
<dbReference type="InterPro" id="IPR027417">
    <property type="entry name" value="P-loop_NTPase"/>
</dbReference>
<evidence type="ECO:0000256" key="3">
    <source>
        <dbReference type="ARBA" id="ARBA00022821"/>
    </source>
</evidence>
<keyword evidence="4" id="KW-0812">Transmembrane</keyword>
<dbReference type="Pfam" id="PF00931">
    <property type="entry name" value="NB-ARC"/>
    <property type="match status" value="1"/>
</dbReference>
<protein>
    <submittedName>
        <fullName evidence="7">Disease resistance protein TAO1-like isoform X1</fullName>
    </submittedName>
</protein>
<keyword evidence="4" id="KW-1133">Transmembrane helix</keyword>
<dbReference type="Gene3D" id="3.40.50.300">
    <property type="entry name" value="P-loop containing nucleotide triphosphate hydrolases"/>
    <property type="match status" value="1"/>
</dbReference>
<evidence type="ECO:0000313" key="6">
    <source>
        <dbReference type="Proteomes" id="UP000515121"/>
    </source>
</evidence>
<dbReference type="PRINTS" id="PR00364">
    <property type="entry name" value="DISEASERSIST"/>
</dbReference>
<evidence type="ECO:0000256" key="1">
    <source>
        <dbReference type="ARBA" id="ARBA00022614"/>
    </source>
</evidence>
<keyword evidence="3" id="KW-0611">Plant defense</keyword>
<dbReference type="SUPFAM" id="SSF52540">
    <property type="entry name" value="P-loop containing nucleoside triphosphate hydrolases"/>
    <property type="match status" value="1"/>
</dbReference>
<dbReference type="Pfam" id="PF23282">
    <property type="entry name" value="WHD_ROQ1"/>
    <property type="match status" value="1"/>
</dbReference>
<dbReference type="SUPFAM" id="SSF52200">
    <property type="entry name" value="Toll/Interleukin receptor TIR domain"/>
    <property type="match status" value="1"/>
</dbReference>
<dbReference type="GO" id="GO:0007165">
    <property type="term" value="P:signal transduction"/>
    <property type="evidence" value="ECO:0007669"/>
    <property type="project" value="InterPro"/>
</dbReference>
<dbReference type="PANTHER" id="PTHR11017:SF385">
    <property type="entry name" value="DISEASE RESISTANCE PROTEIN (TIR-NBS-LRR CLASS)-RELATED"/>
    <property type="match status" value="1"/>
</dbReference>
<dbReference type="InterPro" id="IPR000157">
    <property type="entry name" value="TIR_dom"/>
</dbReference>
<reference evidence="7" key="1">
    <citation type="submission" date="2025-08" db="UniProtKB">
        <authorList>
            <consortium name="RefSeq"/>
        </authorList>
    </citation>
    <scope>IDENTIFICATION</scope>
    <source>
        <tissue evidence="7">Fruit stalk</tissue>
    </source>
</reference>
<dbReference type="InterPro" id="IPR032675">
    <property type="entry name" value="LRR_dom_sf"/>
</dbReference>
<dbReference type="OrthoDB" id="2018313at2759"/>
<name>A0A6P5Y3B8_DURZI</name>
<dbReference type="Pfam" id="PF01582">
    <property type="entry name" value="TIR"/>
    <property type="match status" value="1"/>
</dbReference>
<dbReference type="Gene3D" id="3.80.10.10">
    <property type="entry name" value="Ribonuclease Inhibitor"/>
    <property type="match status" value="4"/>
</dbReference>
<dbReference type="PANTHER" id="PTHR11017">
    <property type="entry name" value="LEUCINE-RICH REPEAT-CONTAINING PROTEIN"/>
    <property type="match status" value="1"/>
</dbReference>
<feature type="transmembrane region" description="Helical" evidence="4">
    <location>
        <begin position="1368"/>
        <end position="1389"/>
    </location>
</feature>
<dbReference type="GO" id="GO:0051707">
    <property type="term" value="P:response to other organism"/>
    <property type="evidence" value="ECO:0007669"/>
    <property type="project" value="UniProtKB-ARBA"/>
</dbReference>
<dbReference type="InterPro" id="IPR058192">
    <property type="entry name" value="WHD_ROQ1-like"/>
</dbReference>
<dbReference type="Gene3D" id="3.40.50.10140">
    <property type="entry name" value="Toll/interleukin-1 receptor homology (TIR) domain"/>
    <property type="match status" value="1"/>
</dbReference>
<dbReference type="Gene3D" id="1.10.8.430">
    <property type="entry name" value="Helical domain of apoptotic protease-activating factors"/>
    <property type="match status" value="1"/>
</dbReference>
<dbReference type="Proteomes" id="UP000515121">
    <property type="component" value="Unplaced"/>
</dbReference>
<proteinExistence type="predicted"/>
<organism evidence="6 7">
    <name type="scientific">Durio zibethinus</name>
    <name type="common">Durian</name>
    <dbReference type="NCBI Taxonomy" id="66656"/>
    <lineage>
        <taxon>Eukaryota</taxon>
        <taxon>Viridiplantae</taxon>
        <taxon>Streptophyta</taxon>
        <taxon>Embryophyta</taxon>
        <taxon>Tracheophyta</taxon>
        <taxon>Spermatophyta</taxon>
        <taxon>Magnoliopsida</taxon>
        <taxon>eudicotyledons</taxon>
        <taxon>Gunneridae</taxon>
        <taxon>Pentapetalae</taxon>
        <taxon>rosids</taxon>
        <taxon>malvids</taxon>
        <taxon>Malvales</taxon>
        <taxon>Malvaceae</taxon>
        <taxon>Helicteroideae</taxon>
        <taxon>Durio</taxon>
    </lineage>
</organism>
<gene>
    <name evidence="7" type="primary">LOC111288033</name>
</gene>
<dbReference type="GeneID" id="111288033"/>
<dbReference type="SMART" id="SM00369">
    <property type="entry name" value="LRR_TYP"/>
    <property type="match status" value="6"/>
</dbReference>
<evidence type="ECO:0000259" key="5">
    <source>
        <dbReference type="PROSITE" id="PS50104"/>
    </source>
</evidence>
<evidence type="ECO:0000256" key="4">
    <source>
        <dbReference type="SAM" id="Phobius"/>
    </source>
</evidence>
<dbReference type="InterPro" id="IPR035897">
    <property type="entry name" value="Toll_tir_struct_dom_sf"/>
</dbReference>
<dbReference type="SUPFAM" id="SSF52058">
    <property type="entry name" value="L domain-like"/>
    <property type="match status" value="2"/>
</dbReference>
<dbReference type="InterPro" id="IPR055414">
    <property type="entry name" value="LRR_R13L4/SHOC2-like"/>
</dbReference>
<dbReference type="SMART" id="SM00255">
    <property type="entry name" value="TIR"/>
    <property type="match status" value="1"/>
</dbReference>